<dbReference type="GeneID" id="93162076"/>
<evidence type="ECO:0000313" key="2">
    <source>
        <dbReference type="Proteomes" id="UP000037392"/>
    </source>
</evidence>
<dbReference type="RefSeq" id="WP_007860284.1">
    <property type="nucleotide sequence ID" value="NZ_KQ235877.1"/>
</dbReference>
<sequence length="93" mass="10079">MGHQLKKMRLPGGMEAEERACGDYVCRYCKGKATACNFVADMCLQVYARHNGLCGAYVESDQYVGYVTDCTTCTYEGLAGDCRFGDQGSAAHG</sequence>
<dbReference type="Proteomes" id="UP000037392">
    <property type="component" value="Unassembled WGS sequence"/>
</dbReference>
<dbReference type="OrthoDB" id="2060174at2"/>
<dbReference type="EMBL" id="ADLK01000019">
    <property type="protein sequence ID" value="KMW19975.1"/>
    <property type="molecule type" value="Genomic_DNA"/>
</dbReference>
<organism evidence="1 2">
    <name type="scientific">[Clostridium] citroniae WAL-19142</name>
    <dbReference type="NCBI Taxonomy" id="742734"/>
    <lineage>
        <taxon>Bacteria</taxon>
        <taxon>Bacillati</taxon>
        <taxon>Bacillota</taxon>
        <taxon>Clostridia</taxon>
        <taxon>Lachnospirales</taxon>
        <taxon>Lachnospiraceae</taxon>
        <taxon>Enterocloster</taxon>
    </lineage>
</organism>
<proteinExistence type="predicted"/>
<protein>
    <submittedName>
        <fullName evidence="1">Uncharacterized protein</fullName>
    </submittedName>
</protein>
<comment type="caution">
    <text evidence="1">The sequence shown here is derived from an EMBL/GenBank/DDBJ whole genome shotgun (WGS) entry which is preliminary data.</text>
</comment>
<dbReference type="AlphaFoldDB" id="A0A0J9EVT4"/>
<name>A0A0J9EVT4_9FIRM</name>
<reference evidence="1 2" key="1">
    <citation type="submission" date="2011-04" db="EMBL/GenBank/DDBJ databases">
        <title>The Genome Sequence of Clostridium citroniae WAL-19142.</title>
        <authorList>
            <consortium name="The Broad Institute Genome Sequencing Platform"/>
            <person name="Earl A."/>
            <person name="Ward D."/>
            <person name="Feldgarden M."/>
            <person name="Gevers D."/>
            <person name="Warren Y.A."/>
            <person name="Tyrrell K.L."/>
            <person name="Citron D.M."/>
            <person name="Goldstein E.J."/>
            <person name="Daigneault M."/>
            <person name="Allen-Vercoe E."/>
            <person name="Young S.K."/>
            <person name="Zeng Q."/>
            <person name="Gargeya S."/>
            <person name="Fitzgerald M."/>
            <person name="Haas B."/>
            <person name="Abouelleil A."/>
            <person name="Alvarado L."/>
            <person name="Arachchi H.M."/>
            <person name="Berlin A."/>
            <person name="Brown A."/>
            <person name="Chapman S.B."/>
            <person name="Chen Z."/>
            <person name="Dunbar C."/>
            <person name="Freedman E."/>
            <person name="Gearin G."/>
            <person name="Gellesch M."/>
            <person name="Goldberg J."/>
            <person name="Griggs A."/>
            <person name="Gujja S."/>
            <person name="Heilman E.R."/>
            <person name="Heiman D."/>
            <person name="Howarth C."/>
            <person name="Larson L."/>
            <person name="Lui A."/>
            <person name="MacDonald P.J."/>
            <person name="Mehta T."/>
            <person name="Montmayeur A."/>
            <person name="Murphy C."/>
            <person name="Neiman D."/>
            <person name="Pearson M."/>
            <person name="Priest M."/>
            <person name="Roberts A."/>
            <person name="Saif S."/>
            <person name="Shea T."/>
            <person name="Shenoy N."/>
            <person name="Sisk P."/>
            <person name="Stolte C."/>
            <person name="Sykes S."/>
            <person name="White J."/>
            <person name="Yandava C."/>
            <person name="Wortman J."/>
            <person name="Nusbaum C."/>
            <person name="Birren B."/>
        </authorList>
    </citation>
    <scope>NUCLEOTIDE SEQUENCE [LARGE SCALE GENOMIC DNA]</scope>
    <source>
        <strain evidence="1 2">WAL-19142</strain>
    </source>
</reference>
<accession>A0A0J9EVT4</accession>
<evidence type="ECO:0000313" key="1">
    <source>
        <dbReference type="EMBL" id="KMW19975.1"/>
    </source>
</evidence>
<gene>
    <name evidence="1" type="ORF">HMPREF9470_01990</name>
</gene>
<dbReference type="PATRIC" id="fig|742734.4.peg.2133"/>